<sequence>MSQNNQYEDSTMISNEQYRTAISELKTILDDIYRYFGGTVNLPLTEETKFCLEYVPEKVCESTRGDKKTVDTVSSFLSGVSKNSFQQLIKDDQFGKSEDIKANSSSQDEKDAIIARLRQQIKDQQQDIEELEDELKECQVQILQLKEEKQMSQIKKYTNASSIAGLSSRNSLVNKGERESLSERVNSIYFPNRDPKHKVGGFENTQEDRDEFESFVNVLKKEGGELIFLDSPSRITRKKDLIHRPSKDAVAAEAIGSFGEKMTFSNNRGNTDEFKLPQSNQGKYSNFNSSFHNILGNNFTKFRGLRGETTSENSLQRKPSNVSSDGSIENAKAGETKNADKVSKQSPLSGSMGKSESTTIPERGFTSKKHNATNKPPVTIRDKINQFRIKQK</sequence>
<keyword evidence="4" id="KW-1185">Reference proteome</keyword>
<dbReference type="EMBL" id="LSSK01000020">
    <property type="protein sequence ID" value="OMH86043.1"/>
    <property type="molecule type" value="Genomic_DNA"/>
</dbReference>
<keyword evidence="1" id="KW-0175">Coiled coil</keyword>
<reference evidence="4" key="1">
    <citation type="submission" date="2017-01" db="EMBL/GenBank/DDBJ databases">
        <authorList>
            <person name="Wang Y."/>
            <person name="White M."/>
            <person name="Kvist S."/>
            <person name="Moncalvo J.-M."/>
        </authorList>
    </citation>
    <scope>NUCLEOTIDE SEQUENCE [LARGE SCALE GENOMIC DNA]</scope>
    <source>
        <strain evidence="4">COL-18-3</strain>
    </source>
</reference>
<feature type="coiled-coil region" evidence="1">
    <location>
        <begin position="107"/>
        <end position="155"/>
    </location>
</feature>
<feature type="compositionally biased region" description="Polar residues" evidence="2">
    <location>
        <begin position="308"/>
        <end position="327"/>
    </location>
</feature>
<proteinExistence type="predicted"/>
<evidence type="ECO:0000313" key="3">
    <source>
        <dbReference type="EMBL" id="OMH86043.1"/>
    </source>
</evidence>
<feature type="compositionally biased region" description="Polar residues" evidence="2">
    <location>
        <begin position="344"/>
        <end position="360"/>
    </location>
</feature>
<feature type="region of interest" description="Disordered" evidence="2">
    <location>
        <begin position="308"/>
        <end position="392"/>
    </location>
</feature>
<name>A0A1R1PYL4_ZANCU</name>
<dbReference type="AlphaFoldDB" id="A0A1R1PYL4"/>
<protein>
    <submittedName>
        <fullName evidence="3">Uncharacterized protein</fullName>
    </submittedName>
</protein>
<gene>
    <name evidence="3" type="ORF">AX774_g392</name>
</gene>
<dbReference type="Proteomes" id="UP000188320">
    <property type="component" value="Unassembled WGS sequence"/>
</dbReference>
<evidence type="ECO:0000313" key="4">
    <source>
        <dbReference type="Proteomes" id="UP000188320"/>
    </source>
</evidence>
<dbReference type="OrthoDB" id="5599404at2759"/>
<comment type="caution">
    <text evidence="3">The sequence shown here is derived from an EMBL/GenBank/DDBJ whole genome shotgun (WGS) entry which is preliminary data.</text>
</comment>
<accession>A0A1R1PYL4</accession>
<evidence type="ECO:0000256" key="2">
    <source>
        <dbReference type="SAM" id="MobiDB-lite"/>
    </source>
</evidence>
<feature type="compositionally biased region" description="Basic and acidic residues" evidence="2">
    <location>
        <begin position="332"/>
        <end position="343"/>
    </location>
</feature>
<evidence type="ECO:0000256" key="1">
    <source>
        <dbReference type="SAM" id="Coils"/>
    </source>
</evidence>
<organism evidence="3 4">
    <name type="scientific">Zancudomyces culisetae</name>
    <name type="common">Gut fungus</name>
    <name type="synonym">Smittium culisetae</name>
    <dbReference type="NCBI Taxonomy" id="1213189"/>
    <lineage>
        <taxon>Eukaryota</taxon>
        <taxon>Fungi</taxon>
        <taxon>Fungi incertae sedis</taxon>
        <taxon>Zoopagomycota</taxon>
        <taxon>Kickxellomycotina</taxon>
        <taxon>Harpellomycetes</taxon>
        <taxon>Harpellales</taxon>
        <taxon>Legeriomycetaceae</taxon>
        <taxon>Zancudomyces</taxon>
    </lineage>
</organism>